<dbReference type="CDD" id="cd04730">
    <property type="entry name" value="NPD_like"/>
    <property type="match status" value="1"/>
</dbReference>
<dbReference type="Gene3D" id="3.20.20.70">
    <property type="entry name" value="Aldolase class I"/>
    <property type="match status" value="1"/>
</dbReference>
<keyword evidence="1" id="KW-0285">Flavoprotein</keyword>
<dbReference type="PANTHER" id="PTHR32332">
    <property type="entry name" value="2-NITROPROPANE DIOXYGENASE"/>
    <property type="match status" value="1"/>
</dbReference>
<organism evidence="4 5">
    <name type="scientific">Paraburkholderia caffeinitolerans</name>
    <dbReference type="NCBI Taxonomy" id="1723730"/>
    <lineage>
        <taxon>Bacteria</taxon>
        <taxon>Pseudomonadati</taxon>
        <taxon>Pseudomonadota</taxon>
        <taxon>Betaproteobacteria</taxon>
        <taxon>Burkholderiales</taxon>
        <taxon>Burkholderiaceae</taxon>
        <taxon>Paraburkholderia</taxon>
    </lineage>
</organism>
<dbReference type="GO" id="GO:0018580">
    <property type="term" value="F:nitronate monooxygenase activity"/>
    <property type="evidence" value="ECO:0007669"/>
    <property type="project" value="InterPro"/>
</dbReference>
<keyword evidence="5" id="KW-1185">Reference proteome</keyword>
<dbReference type="EMBL" id="CADIKL010000008">
    <property type="protein sequence ID" value="CAB3785302.1"/>
    <property type="molecule type" value="Genomic_DNA"/>
</dbReference>
<proteinExistence type="predicted"/>
<gene>
    <name evidence="4" type="ORF">LMG28688_02003</name>
</gene>
<dbReference type="InterPro" id="IPR013785">
    <property type="entry name" value="Aldolase_TIM"/>
</dbReference>
<evidence type="ECO:0000256" key="2">
    <source>
        <dbReference type="ARBA" id="ARBA00022643"/>
    </source>
</evidence>
<dbReference type="RefSeq" id="WP_175194886.1">
    <property type="nucleotide sequence ID" value="NZ_CADIKL010000008.1"/>
</dbReference>
<reference evidence="4 5" key="1">
    <citation type="submission" date="2020-04" db="EMBL/GenBank/DDBJ databases">
        <authorList>
            <person name="De Canck E."/>
        </authorList>
    </citation>
    <scope>NUCLEOTIDE SEQUENCE [LARGE SCALE GENOMIC DNA]</scope>
    <source>
        <strain evidence="4 5">LMG 28688</strain>
    </source>
</reference>
<dbReference type="Proteomes" id="UP000494119">
    <property type="component" value="Unassembled WGS sequence"/>
</dbReference>
<dbReference type="EC" id="1.6.5.11" evidence="4"/>
<dbReference type="AlphaFoldDB" id="A0A6J5FRE3"/>
<keyword evidence="3 4" id="KW-0560">Oxidoreductase</keyword>
<dbReference type="Pfam" id="PF03060">
    <property type="entry name" value="NMO"/>
    <property type="match status" value="2"/>
</dbReference>
<evidence type="ECO:0000256" key="3">
    <source>
        <dbReference type="ARBA" id="ARBA00023002"/>
    </source>
</evidence>
<dbReference type="PANTHER" id="PTHR32332:SF20">
    <property type="entry name" value="2-NITROPROPANE DIOXYGENASE-LIKE PROTEIN"/>
    <property type="match status" value="1"/>
</dbReference>
<keyword evidence="2" id="KW-0288">FMN</keyword>
<dbReference type="InterPro" id="IPR004136">
    <property type="entry name" value="NMO"/>
</dbReference>
<protein>
    <submittedName>
        <fullName evidence="4">NADH:quinone reductase</fullName>
        <ecNumber evidence="4">1.6.5.11</ecNumber>
    </submittedName>
</protein>
<sequence>MRTRITELFNIQHPIIQGGMHFVGFAELASAVSNAGGLGIITGLTQRTPDDLAREIARCREMTDKPFGVNLTFLPTVSSPDYPGYIKAIVDGGVRVVETAGNNPEKYLPALHDAGVKVIHKCTSVRHALKAQAIGCDAVSVDGFECGGHPGEDDVPNFILLPRAADELKIPFVASGGMADGRSLVAALALGAEGMNMGTRFIATREAPVHEKVKQAIVAATELDTRLIMRPLRNTERVLRNEAVDRIVEKERALGSAIKFDDIIGEVAGVYPKIMLEGAMDAGAWSCGMVARLVHDIPSVKELIDRIMREAEGIISQRLATMMG</sequence>
<name>A0A6J5FRE3_9BURK</name>
<evidence type="ECO:0000313" key="5">
    <source>
        <dbReference type="Proteomes" id="UP000494119"/>
    </source>
</evidence>
<dbReference type="SUPFAM" id="SSF51412">
    <property type="entry name" value="Inosine monophosphate dehydrogenase (IMPDH)"/>
    <property type="match status" value="1"/>
</dbReference>
<evidence type="ECO:0000256" key="1">
    <source>
        <dbReference type="ARBA" id="ARBA00022630"/>
    </source>
</evidence>
<accession>A0A6J5FRE3</accession>
<evidence type="ECO:0000313" key="4">
    <source>
        <dbReference type="EMBL" id="CAB3785302.1"/>
    </source>
</evidence>